<evidence type="ECO:0000313" key="10">
    <source>
        <dbReference type="EMBL" id="RXJ56437.1"/>
    </source>
</evidence>
<dbReference type="PANTHER" id="PTHR48111">
    <property type="entry name" value="REGULATOR OF RPOS"/>
    <property type="match status" value="1"/>
</dbReference>
<dbReference type="Pfam" id="PF00072">
    <property type="entry name" value="Response_reg"/>
    <property type="match status" value="1"/>
</dbReference>
<reference evidence="10 11" key="1">
    <citation type="submission" date="2017-10" db="EMBL/GenBank/DDBJ databases">
        <title>Genomics of the genus Arcobacter.</title>
        <authorList>
            <person name="Perez-Cataluna A."/>
            <person name="Figueras M.J."/>
        </authorList>
    </citation>
    <scope>NUCLEOTIDE SEQUENCE [LARGE SCALE GENOMIC DNA]</scope>
    <source>
        <strain evidence="10 11">CECT 8987</strain>
    </source>
</reference>
<dbReference type="InterPro" id="IPR001789">
    <property type="entry name" value="Sig_transdc_resp-reg_receiver"/>
</dbReference>
<evidence type="ECO:0000256" key="2">
    <source>
        <dbReference type="ARBA" id="ARBA00023012"/>
    </source>
</evidence>
<feature type="DNA-binding region" description="OmpR/PhoB-type" evidence="7">
    <location>
        <begin position="130"/>
        <end position="224"/>
    </location>
</feature>
<dbReference type="SMART" id="SM00448">
    <property type="entry name" value="REC"/>
    <property type="match status" value="1"/>
</dbReference>
<dbReference type="SUPFAM" id="SSF46894">
    <property type="entry name" value="C-terminal effector domain of the bipartite response regulators"/>
    <property type="match status" value="1"/>
</dbReference>
<dbReference type="PROSITE" id="PS51755">
    <property type="entry name" value="OMPR_PHOB"/>
    <property type="match status" value="1"/>
</dbReference>
<feature type="domain" description="OmpR/PhoB-type" evidence="9">
    <location>
        <begin position="130"/>
        <end position="224"/>
    </location>
</feature>
<dbReference type="EMBL" id="PDKN01000005">
    <property type="protein sequence ID" value="RXJ56437.1"/>
    <property type="molecule type" value="Genomic_DNA"/>
</dbReference>
<keyword evidence="5" id="KW-0804">Transcription</keyword>
<dbReference type="InterPro" id="IPR039420">
    <property type="entry name" value="WalR-like"/>
</dbReference>
<keyword evidence="4 7" id="KW-0238">DNA-binding</keyword>
<evidence type="ECO:0000256" key="1">
    <source>
        <dbReference type="ARBA" id="ARBA00022553"/>
    </source>
</evidence>
<keyword evidence="2" id="KW-0902">Two-component regulatory system</keyword>
<dbReference type="PANTHER" id="PTHR48111:SF1">
    <property type="entry name" value="TWO-COMPONENT RESPONSE REGULATOR ORR33"/>
    <property type="match status" value="1"/>
</dbReference>
<dbReference type="Gene3D" id="3.40.50.2300">
    <property type="match status" value="1"/>
</dbReference>
<name>A0A4Q0XQA5_9BACT</name>
<dbReference type="GO" id="GO:0006355">
    <property type="term" value="P:regulation of DNA-templated transcription"/>
    <property type="evidence" value="ECO:0007669"/>
    <property type="project" value="InterPro"/>
</dbReference>
<evidence type="ECO:0008006" key="12">
    <source>
        <dbReference type="Google" id="ProtNLM"/>
    </source>
</evidence>
<evidence type="ECO:0000256" key="4">
    <source>
        <dbReference type="ARBA" id="ARBA00023125"/>
    </source>
</evidence>
<comment type="caution">
    <text evidence="10">The sequence shown here is derived from an EMBL/GenBank/DDBJ whole genome shotgun (WGS) entry which is preliminary data.</text>
</comment>
<keyword evidence="1 6" id="KW-0597">Phosphoprotein</keyword>
<dbReference type="GO" id="GO:0032993">
    <property type="term" value="C:protein-DNA complex"/>
    <property type="evidence" value="ECO:0007669"/>
    <property type="project" value="TreeGrafter"/>
</dbReference>
<keyword evidence="11" id="KW-1185">Reference proteome</keyword>
<dbReference type="InterPro" id="IPR011006">
    <property type="entry name" value="CheY-like_superfamily"/>
</dbReference>
<evidence type="ECO:0000256" key="7">
    <source>
        <dbReference type="PROSITE-ProRule" id="PRU01091"/>
    </source>
</evidence>
<dbReference type="Gene3D" id="1.10.10.10">
    <property type="entry name" value="Winged helix-like DNA-binding domain superfamily/Winged helix DNA-binding domain"/>
    <property type="match status" value="1"/>
</dbReference>
<feature type="modified residue" description="4-aspartylphosphate" evidence="6">
    <location>
        <position position="55"/>
    </location>
</feature>
<dbReference type="Proteomes" id="UP000290657">
    <property type="component" value="Unassembled WGS sequence"/>
</dbReference>
<dbReference type="GO" id="GO:0000976">
    <property type="term" value="F:transcription cis-regulatory region binding"/>
    <property type="evidence" value="ECO:0007669"/>
    <property type="project" value="TreeGrafter"/>
</dbReference>
<evidence type="ECO:0000256" key="5">
    <source>
        <dbReference type="ARBA" id="ARBA00023163"/>
    </source>
</evidence>
<dbReference type="GO" id="GO:0000156">
    <property type="term" value="F:phosphorelay response regulator activity"/>
    <property type="evidence" value="ECO:0007669"/>
    <property type="project" value="TreeGrafter"/>
</dbReference>
<evidence type="ECO:0000256" key="3">
    <source>
        <dbReference type="ARBA" id="ARBA00023015"/>
    </source>
</evidence>
<proteinExistence type="predicted"/>
<dbReference type="AlphaFoldDB" id="A0A4Q0XQA5"/>
<keyword evidence="3" id="KW-0805">Transcription regulation</keyword>
<dbReference type="InterPro" id="IPR001867">
    <property type="entry name" value="OmpR/PhoB-type_DNA-bd"/>
</dbReference>
<dbReference type="OrthoDB" id="9786548at2"/>
<sequence length="228" mass="26552">MIENYTLLYAQGDDAQRDDCLSYLKGLFKNVFEANSGKKAWEVFKEHKPKILILDTNLSEMNGLELAQKIRALDKTCKIVILTKDTNVEELLVAIKLNLTEYIIKPINAEDLGIIIRRAVDELKEDDNKVNLLELANNFYWDKKLDKLYKNTKEIKLTKKETELLKLLTSRLNSTVSTEEIMSFIYDDAVCNTSKFRTLLYRLKLKINFELIESIYAIGYRLKVKNKK</sequence>
<gene>
    <name evidence="10" type="ORF">CRV04_08450</name>
</gene>
<evidence type="ECO:0000256" key="6">
    <source>
        <dbReference type="PROSITE-ProRule" id="PRU00169"/>
    </source>
</evidence>
<dbReference type="InterPro" id="IPR016032">
    <property type="entry name" value="Sig_transdc_resp-reg_C-effctor"/>
</dbReference>
<feature type="domain" description="Response regulatory" evidence="8">
    <location>
        <begin position="6"/>
        <end position="120"/>
    </location>
</feature>
<dbReference type="PROSITE" id="PS50110">
    <property type="entry name" value="RESPONSE_REGULATORY"/>
    <property type="match status" value="1"/>
</dbReference>
<dbReference type="SMART" id="SM00862">
    <property type="entry name" value="Trans_reg_C"/>
    <property type="match status" value="1"/>
</dbReference>
<evidence type="ECO:0000259" key="8">
    <source>
        <dbReference type="PROSITE" id="PS50110"/>
    </source>
</evidence>
<dbReference type="GO" id="GO:0005829">
    <property type="term" value="C:cytosol"/>
    <property type="evidence" value="ECO:0007669"/>
    <property type="project" value="TreeGrafter"/>
</dbReference>
<dbReference type="InterPro" id="IPR036388">
    <property type="entry name" value="WH-like_DNA-bd_sf"/>
</dbReference>
<protein>
    <recommendedName>
        <fullName evidence="12">Response regulator transcription factor</fullName>
    </recommendedName>
</protein>
<evidence type="ECO:0000313" key="11">
    <source>
        <dbReference type="Proteomes" id="UP000290657"/>
    </source>
</evidence>
<accession>A0A4Q0XQA5</accession>
<dbReference type="RefSeq" id="WP_128996411.1">
    <property type="nucleotide sequence ID" value="NZ_PDKN01000005.1"/>
</dbReference>
<dbReference type="SUPFAM" id="SSF52172">
    <property type="entry name" value="CheY-like"/>
    <property type="match status" value="1"/>
</dbReference>
<evidence type="ECO:0000259" key="9">
    <source>
        <dbReference type="PROSITE" id="PS51755"/>
    </source>
</evidence>
<dbReference type="Pfam" id="PF00486">
    <property type="entry name" value="Trans_reg_C"/>
    <property type="match status" value="1"/>
</dbReference>
<organism evidence="10 11">
    <name type="scientific">Candidatus Marinarcus aquaticus</name>
    <dbReference type="NCBI Taxonomy" id="2044504"/>
    <lineage>
        <taxon>Bacteria</taxon>
        <taxon>Pseudomonadati</taxon>
        <taxon>Campylobacterota</taxon>
        <taxon>Epsilonproteobacteria</taxon>
        <taxon>Campylobacterales</taxon>
        <taxon>Arcobacteraceae</taxon>
        <taxon>Candidatus Marinarcus</taxon>
    </lineage>
</organism>